<name>A0ACC0XQX5_9ROSI</name>
<evidence type="ECO:0000313" key="2">
    <source>
        <dbReference type="Proteomes" id="UP001163603"/>
    </source>
</evidence>
<accession>A0ACC0XQX5</accession>
<dbReference type="Proteomes" id="UP001163603">
    <property type="component" value="Chromosome 11"/>
</dbReference>
<keyword evidence="2" id="KW-1185">Reference proteome</keyword>
<gene>
    <name evidence="1" type="ORF">Pint_31622</name>
</gene>
<dbReference type="EMBL" id="CM047746">
    <property type="protein sequence ID" value="KAJ0020924.1"/>
    <property type="molecule type" value="Genomic_DNA"/>
</dbReference>
<protein>
    <submittedName>
        <fullName evidence="1">Uncharacterized protein</fullName>
    </submittedName>
</protein>
<reference evidence="2" key="1">
    <citation type="journal article" date="2023" name="G3 (Bethesda)">
        <title>Genome assembly and association tests identify interacting loci associated with vigor, precocity, and sex in interspecific pistachio rootstocks.</title>
        <authorList>
            <person name="Palmer W."/>
            <person name="Jacygrad E."/>
            <person name="Sagayaradj S."/>
            <person name="Cavanaugh K."/>
            <person name="Han R."/>
            <person name="Bertier L."/>
            <person name="Beede B."/>
            <person name="Kafkas S."/>
            <person name="Golino D."/>
            <person name="Preece J."/>
            <person name="Michelmore R."/>
        </authorList>
    </citation>
    <scope>NUCLEOTIDE SEQUENCE [LARGE SCALE GENOMIC DNA]</scope>
</reference>
<proteinExistence type="predicted"/>
<sequence>MSIKSSLSDGLTVRRASQSSALGGSSSVLRGPQRYCSLGLGCIGFRPIVHSEQVGCDSPILLMGPSLNKHRC</sequence>
<organism evidence="1 2">
    <name type="scientific">Pistacia integerrima</name>
    <dbReference type="NCBI Taxonomy" id="434235"/>
    <lineage>
        <taxon>Eukaryota</taxon>
        <taxon>Viridiplantae</taxon>
        <taxon>Streptophyta</taxon>
        <taxon>Embryophyta</taxon>
        <taxon>Tracheophyta</taxon>
        <taxon>Spermatophyta</taxon>
        <taxon>Magnoliopsida</taxon>
        <taxon>eudicotyledons</taxon>
        <taxon>Gunneridae</taxon>
        <taxon>Pentapetalae</taxon>
        <taxon>rosids</taxon>
        <taxon>malvids</taxon>
        <taxon>Sapindales</taxon>
        <taxon>Anacardiaceae</taxon>
        <taxon>Pistacia</taxon>
    </lineage>
</organism>
<comment type="caution">
    <text evidence="1">The sequence shown here is derived from an EMBL/GenBank/DDBJ whole genome shotgun (WGS) entry which is preliminary data.</text>
</comment>
<evidence type="ECO:0000313" key="1">
    <source>
        <dbReference type="EMBL" id="KAJ0020924.1"/>
    </source>
</evidence>